<dbReference type="PROSITE" id="PS50011">
    <property type="entry name" value="PROTEIN_KINASE_DOM"/>
    <property type="match status" value="1"/>
</dbReference>
<organism evidence="2 3">
    <name type="scientific">Dentiscutata erythropus</name>
    <dbReference type="NCBI Taxonomy" id="1348616"/>
    <lineage>
        <taxon>Eukaryota</taxon>
        <taxon>Fungi</taxon>
        <taxon>Fungi incertae sedis</taxon>
        <taxon>Mucoromycota</taxon>
        <taxon>Glomeromycotina</taxon>
        <taxon>Glomeromycetes</taxon>
        <taxon>Diversisporales</taxon>
        <taxon>Gigasporaceae</taxon>
        <taxon>Dentiscutata</taxon>
    </lineage>
</organism>
<dbReference type="InterPro" id="IPR001245">
    <property type="entry name" value="Ser-Thr/Tyr_kinase_cat_dom"/>
</dbReference>
<accession>A0A9N8Z3J7</accession>
<dbReference type="InterPro" id="IPR000719">
    <property type="entry name" value="Prot_kinase_dom"/>
</dbReference>
<dbReference type="SUPFAM" id="SSF56112">
    <property type="entry name" value="Protein kinase-like (PK-like)"/>
    <property type="match status" value="1"/>
</dbReference>
<protein>
    <submittedName>
        <fullName evidence="2">19014_t:CDS:1</fullName>
    </submittedName>
</protein>
<gene>
    <name evidence="2" type="ORF">DERYTH_LOCUS1399</name>
</gene>
<dbReference type="GO" id="GO:0004672">
    <property type="term" value="F:protein kinase activity"/>
    <property type="evidence" value="ECO:0007669"/>
    <property type="project" value="InterPro"/>
</dbReference>
<name>A0A9N8Z3J7_9GLOM</name>
<comment type="caution">
    <text evidence="2">The sequence shown here is derived from an EMBL/GenBank/DDBJ whole genome shotgun (WGS) entry which is preliminary data.</text>
</comment>
<evidence type="ECO:0000313" key="3">
    <source>
        <dbReference type="Proteomes" id="UP000789405"/>
    </source>
</evidence>
<dbReference type="GO" id="GO:0005524">
    <property type="term" value="F:ATP binding"/>
    <property type="evidence" value="ECO:0007669"/>
    <property type="project" value="InterPro"/>
</dbReference>
<dbReference type="OrthoDB" id="2431426at2759"/>
<dbReference type="Proteomes" id="UP000789405">
    <property type="component" value="Unassembled WGS sequence"/>
</dbReference>
<dbReference type="InterPro" id="IPR011009">
    <property type="entry name" value="Kinase-like_dom_sf"/>
</dbReference>
<evidence type="ECO:0000313" key="2">
    <source>
        <dbReference type="EMBL" id="CAG8469767.1"/>
    </source>
</evidence>
<dbReference type="Pfam" id="PF07714">
    <property type="entry name" value="PK_Tyr_Ser-Thr"/>
    <property type="match status" value="1"/>
</dbReference>
<feature type="domain" description="Protein kinase" evidence="1">
    <location>
        <begin position="16"/>
        <end position="187"/>
    </location>
</feature>
<sequence>MLEFNGNRLIIPYNELQNIRILNEGGFGKIYQAIWVNKLGVERKVALKYLKSSKGYSIDIVNELISFEITRFDNYILHYYGLTLTEYSRSQKIYIVMEYAEGGNLSDSQSESYKDILWQKRLARLQSIIIGPTVTAPKTGAILIIASASLSPSKRNLGIHGHLGGITILQSSGLIILTRLEYYLKVS</sequence>
<dbReference type="EMBL" id="CAJVPY010000387">
    <property type="protein sequence ID" value="CAG8469767.1"/>
    <property type="molecule type" value="Genomic_DNA"/>
</dbReference>
<keyword evidence="3" id="KW-1185">Reference proteome</keyword>
<proteinExistence type="predicted"/>
<dbReference type="AlphaFoldDB" id="A0A9N8Z3J7"/>
<reference evidence="2" key="1">
    <citation type="submission" date="2021-06" db="EMBL/GenBank/DDBJ databases">
        <authorList>
            <person name="Kallberg Y."/>
            <person name="Tangrot J."/>
            <person name="Rosling A."/>
        </authorList>
    </citation>
    <scope>NUCLEOTIDE SEQUENCE</scope>
    <source>
        <strain evidence="2">MA453B</strain>
    </source>
</reference>
<evidence type="ECO:0000259" key="1">
    <source>
        <dbReference type="PROSITE" id="PS50011"/>
    </source>
</evidence>
<dbReference type="Gene3D" id="1.10.510.10">
    <property type="entry name" value="Transferase(Phosphotransferase) domain 1"/>
    <property type="match status" value="1"/>
</dbReference>